<gene>
    <name evidence="2" type="ORF">GCM10011532_03910</name>
</gene>
<sequence length="674" mass="76753">MKTIQIKSLILRNFKGIKNLKIEDFQKETSIWGANATGKTTIVDAFSWLLFGKDSTDRTNFEIKTLDKNNQVIPKIDHEVEAVITVDGEEIGLKRTYREKWTKKKGALVSEFNGHETLYSWNEVPMTQRDYTAKISSLVDESVFKLITSPAAFNLLKWQDQRQVLLDIAWGITDEQVAKGNPEFEDLFSKLTNKSLEEYEKQIKASILKSKKEINVIPTRIDEVERNKPEAIDFDDVERDIQANKKELEGVEKQISDKLESEKEVQKKKSAIQKQIHVLESQIEDEKHRLNLKAKSEYQKQTSASNDIQSQINAKNEDLTKAQKTLAKIKADKKEKEQEIESLSKQNKELLEKWHKRAKESFQMDESDCKCPTCKREFEAEDIEQKKSELESNFNENKRKDLAAITAKGQGNGKLIDEAKIGINTLDERIEIGTGKIEEITEELTELDKALETAKDNSTNIKNEKQLAQDLIKDSQVISGKVSELNILDKELSEIKPVDVSELKTEKDKYATEISNLKSKLSIKDQIAAADKRKEELSEEEGKLAQQIADYEKDQYIIEQFNKAKMDTLENIINEKFQMVNFKLFEAQVNGAEAPTCKALINGVPFSDANTASKINAGIDIINTLSDHYGVSAPVFIDNRESVSNLIESQSQIINLIVSPDDKKLRVESNVEQL</sequence>
<evidence type="ECO:0000256" key="1">
    <source>
        <dbReference type="SAM" id="Coils"/>
    </source>
</evidence>
<dbReference type="RefSeq" id="WP_011710346.1">
    <property type="nucleotide sequence ID" value="NZ_BMIX01000001.1"/>
</dbReference>
<evidence type="ECO:0008006" key="4">
    <source>
        <dbReference type="Google" id="ProtNLM"/>
    </source>
</evidence>
<dbReference type="EMBL" id="BMIX01000001">
    <property type="protein sequence ID" value="GGG23911.1"/>
    <property type="molecule type" value="Genomic_DNA"/>
</dbReference>
<organism evidence="2 3">
    <name type="scientific">Christiangramia forsetii</name>
    <dbReference type="NCBI Taxonomy" id="411153"/>
    <lineage>
        <taxon>Bacteria</taxon>
        <taxon>Pseudomonadati</taxon>
        <taxon>Bacteroidota</taxon>
        <taxon>Flavobacteriia</taxon>
        <taxon>Flavobacteriales</taxon>
        <taxon>Flavobacteriaceae</taxon>
        <taxon>Christiangramia</taxon>
    </lineage>
</organism>
<dbReference type="Gene3D" id="3.40.50.300">
    <property type="entry name" value="P-loop containing nucleotide triphosphate hydrolases"/>
    <property type="match status" value="1"/>
</dbReference>
<keyword evidence="1" id="KW-0175">Coiled coil</keyword>
<evidence type="ECO:0000313" key="2">
    <source>
        <dbReference type="EMBL" id="GGG23911.1"/>
    </source>
</evidence>
<evidence type="ECO:0000313" key="3">
    <source>
        <dbReference type="Proteomes" id="UP000605733"/>
    </source>
</evidence>
<dbReference type="PANTHER" id="PTHR32114:SF2">
    <property type="entry name" value="ABC TRANSPORTER ABCH.3"/>
    <property type="match status" value="1"/>
</dbReference>
<protein>
    <recommendedName>
        <fullName evidence="4">Rad50/SbcC-type AAA domain-containing protein</fullName>
    </recommendedName>
</protein>
<name>A0ABQ1WCH9_9FLAO</name>
<keyword evidence="3" id="KW-1185">Reference proteome</keyword>
<feature type="coiled-coil region" evidence="1">
    <location>
        <begin position="234"/>
        <end position="353"/>
    </location>
</feature>
<dbReference type="InterPro" id="IPR027417">
    <property type="entry name" value="P-loop_NTPase"/>
</dbReference>
<dbReference type="Proteomes" id="UP000605733">
    <property type="component" value="Unassembled WGS sequence"/>
</dbReference>
<proteinExistence type="predicted"/>
<feature type="coiled-coil region" evidence="1">
    <location>
        <begin position="500"/>
        <end position="554"/>
    </location>
</feature>
<feature type="coiled-coil region" evidence="1">
    <location>
        <begin position="437"/>
        <end position="471"/>
    </location>
</feature>
<dbReference type="PANTHER" id="PTHR32114">
    <property type="entry name" value="ABC TRANSPORTER ABCH.3"/>
    <property type="match status" value="1"/>
</dbReference>
<dbReference type="SUPFAM" id="SSF52540">
    <property type="entry name" value="P-loop containing nucleoside triphosphate hydrolases"/>
    <property type="match status" value="1"/>
</dbReference>
<accession>A0ABQ1WCH9</accession>
<reference evidence="3" key="1">
    <citation type="journal article" date="2019" name="Int. J. Syst. Evol. Microbiol.">
        <title>The Global Catalogue of Microorganisms (GCM) 10K type strain sequencing project: providing services to taxonomists for standard genome sequencing and annotation.</title>
        <authorList>
            <consortium name="The Broad Institute Genomics Platform"/>
            <consortium name="The Broad Institute Genome Sequencing Center for Infectious Disease"/>
            <person name="Wu L."/>
            <person name="Ma J."/>
        </authorList>
    </citation>
    <scope>NUCLEOTIDE SEQUENCE [LARGE SCALE GENOMIC DNA]</scope>
    <source>
        <strain evidence="3">CGMCC 1.15422</strain>
    </source>
</reference>
<comment type="caution">
    <text evidence="2">The sequence shown here is derived from an EMBL/GenBank/DDBJ whole genome shotgun (WGS) entry which is preliminary data.</text>
</comment>